<accession>A0AC60PLM6</accession>
<protein>
    <submittedName>
        <fullName evidence="1">Uncharacterized protein</fullName>
    </submittedName>
</protein>
<sequence length="415" mass="46053">MNITLEVRPLLKVCKIKLTVRDNKGEAAPRLKVEFTASSLTVTLEKPNREVQESTELILPTYLKFKPDTRSPLKDTRITRSDDPAQGASEHREVTFSIHVEEDEAGSWSREALESSDGPVRTTDMVKPVAGCPYAILCRKCKNELVPKGTVFRRILPLPSADWKEMAAEWFCHKHESDKELPTKLAPKPDEMFTSVSYLHLHGSLVGGVVDGGDAGNWIRCGKCNSVLAKCEEEGVVAVLQMRVDIVSWNEGEPKLVLRTDAASLMRGLMKEQMALSMSCRILLETEETSLLLWLMETGLEMFRATNLASGPHHVRFTRVTKVLFLLTDTESAVVRSWRDDPLVDVQPVDTEVLGEASSLLRESSEPQVAWEDFRVGFVPEVRTPDAPNPLRDLVGALPKLEKEGPPVGAVGACS</sequence>
<evidence type="ECO:0000313" key="2">
    <source>
        <dbReference type="Proteomes" id="UP000805193"/>
    </source>
</evidence>
<gene>
    <name evidence="1" type="ORF">HPB47_002284</name>
</gene>
<evidence type="ECO:0000313" key="1">
    <source>
        <dbReference type="EMBL" id="KAG0421850.1"/>
    </source>
</evidence>
<dbReference type="Proteomes" id="UP000805193">
    <property type="component" value="Unassembled WGS sequence"/>
</dbReference>
<proteinExistence type="predicted"/>
<reference evidence="1 2" key="1">
    <citation type="journal article" date="2020" name="Cell">
        <title>Large-Scale Comparative Analyses of Tick Genomes Elucidate Their Genetic Diversity and Vector Capacities.</title>
        <authorList>
            <consortium name="Tick Genome and Microbiome Consortium (TIGMIC)"/>
            <person name="Jia N."/>
            <person name="Wang J."/>
            <person name="Shi W."/>
            <person name="Du L."/>
            <person name="Sun Y."/>
            <person name="Zhan W."/>
            <person name="Jiang J.F."/>
            <person name="Wang Q."/>
            <person name="Zhang B."/>
            <person name="Ji P."/>
            <person name="Bell-Sakyi L."/>
            <person name="Cui X.M."/>
            <person name="Yuan T.T."/>
            <person name="Jiang B.G."/>
            <person name="Yang W.F."/>
            <person name="Lam T.T."/>
            <person name="Chang Q.C."/>
            <person name="Ding S.J."/>
            <person name="Wang X.J."/>
            <person name="Zhu J.G."/>
            <person name="Ruan X.D."/>
            <person name="Zhao L."/>
            <person name="Wei J.T."/>
            <person name="Ye R.Z."/>
            <person name="Que T.C."/>
            <person name="Du C.H."/>
            <person name="Zhou Y.H."/>
            <person name="Cheng J.X."/>
            <person name="Dai P.F."/>
            <person name="Guo W.B."/>
            <person name="Han X.H."/>
            <person name="Huang E.J."/>
            <person name="Li L.F."/>
            <person name="Wei W."/>
            <person name="Gao Y.C."/>
            <person name="Liu J.Z."/>
            <person name="Shao H.Z."/>
            <person name="Wang X."/>
            <person name="Wang C.C."/>
            <person name="Yang T.C."/>
            <person name="Huo Q.B."/>
            <person name="Li W."/>
            <person name="Chen H.Y."/>
            <person name="Chen S.E."/>
            <person name="Zhou L.G."/>
            <person name="Ni X.B."/>
            <person name="Tian J.H."/>
            <person name="Sheng Y."/>
            <person name="Liu T."/>
            <person name="Pan Y.S."/>
            <person name="Xia L.Y."/>
            <person name="Li J."/>
            <person name="Zhao F."/>
            <person name="Cao W.C."/>
        </authorList>
    </citation>
    <scope>NUCLEOTIDE SEQUENCE [LARGE SCALE GENOMIC DNA]</scope>
    <source>
        <strain evidence="1">Iper-2018</strain>
    </source>
</reference>
<comment type="caution">
    <text evidence="1">The sequence shown here is derived from an EMBL/GenBank/DDBJ whole genome shotgun (WGS) entry which is preliminary data.</text>
</comment>
<keyword evidence="2" id="KW-1185">Reference proteome</keyword>
<organism evidence="1 2">
    <name type="scientific">Ixodes persulcatus</name>
    <name type="common">Taiga tick</name>
    <dbReference type="NCBI Taxonomy" id="34615"/>
    <lineage>
        <taxon>Eukaryota</taxon>
        <taxon>Metazoa</taxon>
        <taxon>Ecdysozoa</taxon>
        <taxon>Arthropoda</taxon>
        <taxon>Chelicerata</taxon>
        <taxon>Arachnida</taxon>
        <taxon>Acari</taxon>
        <taxon>Parasitiformes</taxon>
        <taxon>Ixodida</taxon>
        <taxon>Ixodoidea</taxon>
        <taxon>Ixodidae</taxon>
        <taxon>Ixodinae</taxon>
        <taxon>Ixodes</taxon>
    </lineage>
</organism>
<dbReference type="EMBL" id="JABSTQ010010313">
    <property type="protein sequence ID" value="KAG0421850.1"/>
    <property type="molecule type" value="Genomic_DNA"/>
</dbReference>
<name>A0AC60PLM6_IXOPE</name>